<organism evidence="4 5">
    <name type="scientific">Paracraurococcus lichenis</name>
    <dbReference type="NCBI Taxonomy" id="3064888"/>
    <lineage>
        <taxon>Bacteria</taxon>
        <taxon>Pseudomonadati</taxon>
        <taxon>Pseudomonadota</taxon>
        <taxon>Alphaproteobacteria</taxon>
        <taxon>Acetobacterales</taxon>
        <taxon>Roseomonadaceae</taxon>
        <taxon>Paracraurococcus</taxon>
    </lineage>
</organism>
<dbReference type="Pfam" id="PF07171">
    <property type="entry name" value="MlrC_C"/>
    <property type="match status" value="1"/>
</dbReference>
<gene>
    <name evidence="4" type="ORF">Q7A36_06195</name>
</gene>
<name>A0ABT9DVV0_9PROT</name>
<dbReference type="InterPro" id="IPR015995">
    <property type="entry name" value="MlrC_N"/>
</dbReference>
<evidence type="ECO:0000259" key="3">
    <source>
        <dbReference type="Pfam" id="PF07364"/>
    </source>
</evidence>
<dbReference type="RefSeq" id="WP_305102785.1">
    <property type="nucleotide sequence ID" value="NZ_JAUTWS010000004.1"/>
</dbReference>
<sequence length="497" mass="51897">MRIAIGGFQHESHSFAPLPTGWKEFLTPGGFPGLQRPARLVETLRPTSVPCAGAIEVLEGAGVEIVPLTWCFANPAGPVTAEAFERIAALMLGALSDALEEGPLDGVYLELHGAMVAVGFDDAEGELLRRVRAVVGPDLPLTVSLDPHANMTRRMVDLADALVPYRTYPHVDMKPAGAQAARLLLERIRRGRPWARAFAEIDFLIPLTMQCTLVPPMSLVLEERARLEAAHGCAELAFCFGFPYADFPGCGVAIAAYAGDAAQAEAAVAGLKAYLDAHEPDFAGGVAGAAEGVAEAIAVARGAARPVVMADTQDNPGGGGHGDTTGLLAELIRQDAQGAVLGLINDAESAAACHAAGRGATLQLSLGGRSDGAPLPVTAVVEALTDGRFTCTGPMGKGNPADLGPTALIRVSSGVRVIVVTRKMQALDQALFTHIGVEPSEQRILALKSSVHFRAHFQPIAERVIVVAAPGPVVADPAVLPFTRLRPGLRLRPGANR</sequence>
<feature type="domain" description="Microcystin LR degradation protein MlrC C-terminal" evidence="2">
    <location>
        <begin position="309"/>
        <end position="484"/>
    </location>
</feature>
<dbReference type="Pfam" id="PF07364">
    <property type="entry name" value="DUF1485"/>
    <property type="match status" value="1"/>
</dbReference>
<protein>
    <recommendedName>
        <fullName evidence="1">Microcystinase C</fullName>
        <shortName evidence="1">MlrC</shortName>
    </recommendedName>
</protein>
<accession>A0ABT9DVV0</accession>
<evidence type="ECO:0000256" key="1">
    <source>
        <dbReference type="PIRNR" id="PIRNR012702"/>
    </source>
</evidence>
<proteinExistence type="inferred from homology"/>
<dbReference type="EMBL" id="JAUTWS010000004">
    <property type="protein sequence ID" value="MDO9707925.1"/>
    <property type="molecule type" value="Genomic_DNA"/>
</dbReference>
<comment type="caution">
    <text evidence="4">The sequence shown here is derived from an EMBL/GenBank/DDBJ whole genome shotgun (WGS) entry which is preliminary data.</text>
</comment>
<keyword evidence="1" id="KW-0645">Protease</keyword>
<evidence type="ECO:0000259" key="2">
    <source>
        <dbReference type="Pfam" id="PF07171"/>
    </source>
</evidence>
<evidence type="ECO:0000313" key="5">
    <source>
        <dbReference type="Proteomes" id="UP001243009"/>
    </source>
</evidence>
<feature type="domain" description="Microcystin LR degradation protein MlrC N-terminal" evidence="3">
    <location>
        <begin position="2"/>
        <end position="297"/>
    </location>
</feature>
<comment type="cofactor">
    <cofactor evidence="1">
        <name>Zn(2+)</name>
        <dbReference type="ChEBI" id="CHEBI:29105"/>
    </cofactor>
    <text evidence="1">Binds 1 zinc ion per subunit.</text>
</comment>
<comment type="function">
    <text evidence="1">Involved in peptidolytic degradation of cyclic heptapeptide hepatotoxin microcystin (MC).</text>
</comment>
<keyword evidence="1" id="KW-0482">Metalloprotease</keyword>
<dbReference type="InterPro" id="IPR010799">
    <property type="entry name" value="MlrC_C"/>
</dbReference>
<keyword evidence="1" id="KW-0378">Hydrolase</keyword>
<keyword evidence="1" id="KW-0479">Metal-binding</keyword>
<dbReference type="Proteomes" id="UP001243009">
    <property type="component" value="Unassembled WGS sequence"/>
</dbReference>
<dbReference type="InterPro" id="IPR009197">
    <property type="entry name" value="MlrC"/>
</dbReference>
<comment type="similarity">
    <text evidence="1">Belongs to the peptidase M81 family.</text>
</comment>
<evidence type="ECO:0000313" key="4">
    <source>
        <dbReference type="EMBL" id="MDO9707925.1"/>
    </source>
</evidence>
<keyword evidence="5" id="KW-1185">Reference proteome</keyword>
<dbReference type="PIRSF" id="PIRSF012702">
    <property type="entry name" value="UCP012702"/>
    <property type="match status" value="1"/>
</dbReference>
<reference evidence="4 5" key="1">
    <citation type="submission" date="2023-08" db="EMBL/GenBank/DDBJ databases">
        <title>The draft genome sequence of Paracraurococcus sp. LOR1-02.</title>
        <authorList>
            <person name="Kingkaew E."/>
            <person name="Tanasupawat S."/>
        </authorList>
    </citation>
    <scope>NUCLEOTIDE SEQUENCE [LARGE SCALE GENOMIC DNA]</scope>
    <source>
        <strain evidence="4 5">LOR1-02</strain>
    </source>
</reference>